<accession>A0A7X5J8R2</accession>
<evidence type="ECO:0000256" key="2">
    <source>
        <dbReference type="ARBA" id="ARBA00023015"/>
    </source>
</evidence>
<dbReference type="InterPro" id="IPR005119">
    <property type="entry name" value="LysR_subst-bd"/>
</dbReference>
<keyword evidence="3" id="KW-0238">DNA-binding</keyword>
<evidence type="ECO:0000256" key="3">
    <source>
        <dbReference type="ARBA" id="ARBA00023125"/>
    </source>
</evidence>
<dbReference type="PANTHER" id="PTHR30419">
    <property type="entry name" value="HTH-TYPE TRANSCRIPTIONAL REGULATOR YBHD"/>
    <property type="match status" value="1"/>
</dbReference>
<dbReference type="SUPFAM" id="SSF46785">
    <property type="entry name" value="Winged helix' DNA-binding domain"/>
    <property type="match status" value="1"/>
</dbReference>
<dbReference type="GO" id="GO:0003700">
    <property type="term" value="F:DNA-binding transcription factor activity"/>
    <property type="evidence" value="ECO:0007669"/>
    <property type="project" value="InterPro"/>
</dbReference>
<gene>
    <name evidence="6" type="ORF">GWI72_04480</name>
</gene>
<dbReference type="Gene3D" id="3.40.190.290">
    <property type="match status" value="1"/>
</dbReference>
<dbReference type="CDD" id="cd05466">
    <property type="entry name" value="PBP2_LTTR_substrate"/>
    <property type="match status" value="1"/>
</dbReference>
<evidence type="ECO:0000313" key="6">
    <source>
        <dbReference type="EMBL" id="NBN77520.1"/>
    </source>
</evidence>
<protein>
    <submittedName>
        <fullName evidence="6">LysR family transcriptional regulator</fullName>
    </submittedName>
</protein>
<keyword evidence="4" id="KW-0804">Transcription</keyword>
<evidence type="ECO:0000256" key="4">
    <source>
        <dbReference type="ARBA" id="ARBA00023163"/>
    </source>
</evidence>
<organism evidence="6 7">
    <name type="scientific">Pannonibacter tanglangensis</name>
    <dbReference type="NCBI Taxonomy" id="2750084"/>
    <lineage>
        <taxon>Bacteria</taxon>
        <taxon>Pseudomonadati</taxon>
        <taxon>Pseudomonadota</taxon>
        <taxon>Alphaproteobacteria</taxon>
        <taxon>Hyphomicrobiales</taxon>
        <taxon>Stappiaceae</taxon>
        <taxon>Pannonibacter</taxon>
    </lineage>
</organism>
<proteinExistence type="inferred from homology"/>
<dbReference type="Pfam" id="PF03466">
    <property type="entry name" value="LysR_substrate"/>
    <property type="match status" value="1"/>
</dbReference>
<dbReference type="InterPro" id="IPR000847">
    <property type="entry name" value="LysR_HTH_N"/>
</dbReference>
<dbReference type="RefSeq" id="WP_161707963.1">
    <property type="nucleotide sequence ID" value="NZ_JAABLQ010000001.1"/>
</dbReference>
<dbReference type="SUPFAM" id="SSF53850">
    <property type="entry name" value="Periplasmic binding protein-like II"/>
    <property type="match status" value="1"/>
</dbReference>
<evidence type="ECO:0000313" key="7">
    <source>
        <dbReference type="Proteomes" id="UP000586722"/>
    </source>
</evidence>
<reference evidence="7" key="1">
    <citation type="submission" date="2020-01" db="EMBL/GenBank/DDBJ databases">
        <authorList>
            <person name="Fang Y."/>
            <person name="Sun R."/>
            <person name="Nie L."/>
            <person name="He J."/>
            <person name="Hao L."/>
            <person name="Wang L."/>
            <person name="Su S."/>
            <person name="Lv E."/>
            <person name="Zhang Z."/>
            <person name="Xie R."/>
            <person name="Liu H."/>
        </authorList>
    </citation>
    <scope>NUCLEOTIDE SEQUENCE [LARGE SCALE GENOMIC DNA]</scope>
    <source>
        <strain evidence="7">XCT-53</strain>
    </source>
</reference>
<keyword evidence="7" id="KW-1185">Reference proteome</keyword>
<evidence type="ECO:0000259" key="5">
    <source>
        <dbReference type="PROSITE" id="PS50931"/>
    </source>
</evidence>
<dbReference type="Gene3D" id="1.10.10.10">
    <property type="entry name" value="Winged helix-like DNA-binding domain superfamily/Winged helix DNA-binding domain"/>
    <property type="match status" value="1"/>
</dbReference>
<dbReference type="InterPro" id="IPR036390">
    <property type="entry name" value="WH_DNA-bd_sf"/>
</dbReference>
<feature type="domain" description="HTH lysR-type" evidence="5">
    <location>
        <begin position="1"/>
        <end position="57"/>
    </location>
</feature>
<dbReference type="Proteomes" id="UP000586722">
    <property type="component" value="Unassembled WGS sequence"/>
</dbReference>
<sequence length="304" mass="33103">MIDKLEMFIALANEKHFGRAAEVIGVTQPTLSSAMKQLEEHLGVQLIHRGSRYQGLTPEGERALDWALRIVADARALKAEMRRARSGLSGNLRLGVIPTALPMVVDLVAPFTDKHPQVRVSILSRTSAEILEQIDRLELDAGITYLDPAPARRVEVRPLYLETYCLLMRADAPLAQLPALTWGEVGRQALCLLSSDMQNRRIIDRHLAAAGVPSSPMVESNSIVVLVSHVLTGRWMSVVPAKFAGHVVTRGELVAVPVVADVPEAGQQVGLVVAQRDPHTPMLQALIDVAEASSRRRPGQTGQA</sequence>
<dbReference type="GO" id="GO:0003677">
    <property type="term" value="F:DNA binding"/>
    <property type="evidence" value="ECO:0007669"/>
    <property type="project" value="UniProtKB-KW"/>
</dbReference>
<dbReference type="PANTHER" id="PTHR30419:SF31">
    <property type="entry name" value="BLR3139 PROTEIN"/>
    <property type="match status" value="1"/>
</dbReference>
<dbReference type="FunFam" id="1.10.10.10:FF:000001">
    <property type="entry name" value="LysR family transcriptional regulator"/>
    <property type="match status" value="1"/>
</dbReference>
<comment type="caution">
    <text evidence="6">The sequence shown here is derived from an EMBL/GenBank/DDBJ whole genome shotgun (WGS) entry which is preliminary data.</text>
</comment>
<keyword evidence="2" id="KW-0805">Transcription regulation</keyword>
<dbReference type="EMBL" id="JAABLQ010000001">
    <property type="protein sequence ID" value="NBN77520.1"/>
    <property type="molecule type" value="Genomic_DNA"/>
</dbReference>
<dbReference type="PROSITE" id="PS50931">
    <property type="entry name" value="HTH_LYSR"/>
    <property type="match status" value="1"/>
</dbReference>
<dbReference type="AlphaFoldDB" id="A0A7X5J8R2"/>
<dbReference type="Pfam" id="PF00126">
    <property type="entry name" value="HTH_1"/>
    <property type="match status" value="1"/>
</dbReference>
<dbReference type="PRINTS" id="PR00039">
    <property type="entry name" value="HTHLYSR"/>
</dbReference>
<comment type="similarity">
    <text evidence="1">Belongs to the LysR transcriptional regulatory family.</text>
</comment>
<evidence type="ECO:0000256" key="1">
    <source>
        <dbReference type="ARBA" id="ARBA00009437"/>
    </source>
</evidence>
<dbReference type="GO" id="GO:0005829">
    <property type="term" value="C:cytosol"/>
    <property type="evidence" value="ECO:0007669"/>
    <property type="project" value="TreeGrafter"/>
</dbReference>
<dbReference type="InterPro" id="IPR036388">
    <property type="entry name" value="WH-like_DNA-bd_sf"/>
</dbReference>
<name>A0A7X5J8R2_9HYPH</name>
<dbReference type="InterPro" id="IPR050950">
    <property type="entry name" value="HTH-type_LysR_regulators"/>
</dbReference>